<reference evidence="1 2" key="1">
    <citation type="submission" date="2017-03" db="EMBL/GenBank/DDBJ databases">
        <authorList>
            <person name="Afonso C.L."/>
            <person name="Miller P.J."/>
            <person name="Scott M.A."/>
            <person name="Spackman E."/>
            <person name="Goraichik I."/>
            <person name="Dimitrov K.M."/>
            <person name="Suarez D.L."/>
            <person name="Swayne D.E."/>
        </authorList>
    </citation>
    <scope>NUCLEOTIDE SEQUENCE [LARGE SCALE GENOMIC DNA]</scope>
    <source>
        <strain evidence="1">PRJEB14757</strain>
    </source>
</reference>
<evidence type="ECO:0000313" key="1">
    <source>
        <dbReference type="EMBL" id="SLM32588.1"/>
    </source>
</evidence>
<dbReference type="AlphaFoldDB" id="A0A1W1HJP7"/>
<dbReference type="Proteomes" id="UP000191931">
    <property type="component" value="Unassembled WGS sequence"/>
</dbReference>
<evidence type="ECO:0000313" key="2">
    <source>
        <dbReference type="Proteomes" id="UP000191931"/>
    </source>
</evidence>
<proteinExistence type="predicted"/>
<dbReference type="EMBL" id="FWEV01000321">
    <property type="protein sequence ID" value="SLM32588.1"/>
    <property type="molecule type" value="Genomic_DNA"/>
</dbReference>
<organism evidence="1 2">
    <name type="scientific">Desulfamplus magnetovallimortis</name>
    <dbReference type="NCBI Taxonomy" id="1246637"/>
    <lineage>
        <taxon>Bacteria</taxon>
        <taxon>Pseudomonadati</taxon>
        <taxon>Thermodesulfobacteriota</taxon>
        <taxon>Desulfobacteria</taxon>
        <taxon>Desulfobacterales</taxon>
        <taxon>Desulfobacteraceae</taxon>
        <taxon>Desulfamplus</taxon>
    </lineage>
</organism>
<dbReference type="STRING" id="1246637.MTBBW1_760052"/>
<sequence length="87" mass="9965">MNDFLKGNVILDTFLKTYMAAHSHNRRDKSLYMSACYGDFLINPHDCEGITTMHESHDISVCYGDFYINVQHTLKLKSTGEKSKCIT</sequence>
<keyword evidence="2" id="KW-1185">Reference proteome</keyword>
<name>A0A1W1HJP7_9BACT</name>
<gene>
    <name evidence="1" type="ORF">MTBBW1_760052</name>
</gene>
<protein>
    <submittedName>
        <fullName evidence="1">Uncharacterized protein</fullName>
    </submittedName>
</protein>
<accession>A0A1W1HJP7</accession>